<dbReference type="EMBL" id="LQNT01000011">
    <property type="protein sequence ID" value="KZE37133.1"/>
    <property type="molecule type" value="Genomic_DNA"/>
</dbReference>
<dbReference type="Proteomes" id="UP000076490">
    <property type="component" value="Unassembled WGS sequence"/>
</dbReference>
<evidence type="ECO:0000313" key="3">
    <source>
        <dbReference type="Proteomes" id="UP000076490"/>
    </source>
</evidence>
<dbReference type="Pfam" id="PF02811">
    <property type="entry name" value="PHP"/>
    <property type="match status" value="1"/>
</dbReference>
<dbReference type="SUPFAM" id="SSF89550">
    <property type="entry name" value="PHP domain-like"/>
    <property type="match status" value="1"/>
</dbReference>
<sequence>MIIDFHTHVKLSKKSPFMPDYFRQMMAEAKESGLTAIALTEHFNTTRWEDIYDFLDAEYPYRSGHYEAEGMKVFPGIEVDVRENGHVLLVGGREEIRAIRAALEGHLTEGNFIPFEGLMDLAEARDMLKIGGHPFRDSTPLALNVPAEQLKRLDALDLNGKDLHVKGPEVCRREVQELSYTIGVPVVGGSDTHQFLQYGTVKNHFDDECENSDDLKKAIAAWNYRIDLSDQLDLKVRAATLVKKYMKQCLEEKEVISL</sequence>
<dbReference type="GO" id="GO:0003824">
    <property type="term" value="F:catalytic activity"/>
    <property type="evidence" value="ECO:0007669"/>
    <property type="project" value="InterPro"/>
</dbReference>
<evidence type="ECO:0000259" key="1">
    <source>
        <dbReference type="Pfam" id="PF02811"/>
    </source>
</evidence>
<reference evidence="2 3" key="1">
    <citation type="submission" date="2016-01" db="EMBL/GenBank/DDBJ databases">
        <title>Whole genome sequencing of Bhargavaea cecembensis T14.</title>
        <authorList>
            <person name="Hong K.W."/>
        </authorList>
    </citation>
    <scope>NUCLEOTIDE SEQUENCE [LARGE SCALE GENOMIC DNA]</scope>
    <source>
        <strain evidence="2 3">T14</strain>
    </source>
</reference>
<gene>
    <name evidence="2" type="ORF">AV656_11155</name>
</gene>
<dbReference type="Gene3D" id="3.20.20.140">
    <property type="entry name" value="Metal-dependent hydrolases"/>
    <property type="match status" value="1"/>
</dbReference>
<name>A0A161SIX5_9BACL</name>
<organism evidence="2 3">
    <name type="scientific">Bhargavaea cecembensis</name>
    <dbReference type="NCBI Taxonomy" id="394098"/>
    <lineage>
        <taxon>Bacteria</taxon>
        <taxon>Bacillati</taxon>
        <taxon>Bacillota</taxon>
        <taxon>Bacilli</taxon>
        <taxon>Bacillales</taxon>
        <taxon>Caryophanaceae</taxon>
        <taxon>Bhargavaea</taxon>
    </lineage>
</organism>
<dbReference type="RefSeq" id="WP_063182092.1">
    <property type="nucleotide sequence ID" value="NZ_LQNT01000011.1"/>
</dbReference>
<protein>
    <submittedName>
        <fullName evidence="2">Histidinol-phosphatase</fullName>
    </submittedName>
</protein>
<dbReference type="CDD" id="cd07432">
    <property type="entry name" value="PHP_HisPPase"/>
    <property type="match status" value="1"/>
</dbReference>
<comment type="caution">
    <text evidence="2">The sequence shown here is derived from an EMBL/GenBank/DDBJ whole genome shotgun (WGS) entry which is preliminary data.</text>
</comment>
<accession>A0A161SIX5</accession>
<proteinExistence type="predicted"/>
<dbReference type="InterPro" id="IPR016195">
    <property type="entry name" value="Pol/histidinol_Pase-like"/>
</dbReference>
<dbReference type="InterPro" id="IPR004013">
    <property type="entry name" value="PHP_dom"/>
</dbReference>
<feature type="domain" description="PHP" evidence="1">
    <location>
        <begin position="4"/>
        <end position="89"/>
    </location>
</feature>
<evidence type="ECO:0000313" key="2">
    <source>
        <dbReference type="EMBL" id="KZE37133.1"/>
    </source>
</evidence>
<dbReference type="OrthoDB" id="9777619at2"/>
<dbReference type="AlphaFoldDB" id="A0A161SIX5"/>